<dbReference type="EMBL" id="CAFBLQ010000028">
    <property type="protein sequence ID" value="CAB4864003.1"/>
    <property type="molecule type" value="Genomic_DNA"/>
</dbReference>
<evidence type="ECO:0000313" key="1">
    <source>
        <dbReference type="EMBL" id="CAB4864003.1"/>
    </source>
</evidence>
<reference evidence="1" key="1">
    <citation type="submission" date="2020-05" db="EMBL/GenBank/DDBJ databases">
        <authorList>
            <person name="Chiriac C."/>
            <person name="Salcher M."/>
            <person name="Ghai R."/>
            <person name="Kavagutti S V."/>
        </authorList>
    </citation>
    <scope>NUCLEOTIDE SEQUENCE</scope>
</reference>
<proteinExistence type="predicted"/>
<accession>A0A6J7DA73</accession>
<dbReference type="AlphaFoldDB" id="A0A6J7DA73"/>
<protein>
    <submittedName>
        <fullName evidence="1">Unannotated protein</fullName>
    </submittedName>
</protein>
<organism evidence="1">
    <name type="scientific">freshwater metagenome</name>
    <dbReference type="NCBI Taxonomy" id="449393"/>
    <lineage>
        <taxon>unclassified sequences</taxon>
        <taxon>metagenomes</taxon>
        <taxon>ecological metagenomes</taxon>
    </lineage>
</organism>
<sequence>MSEDARALIARTVAGLLEEVPALKPLTLVARIDLIGRGDVQQFRLQMPEIEVRRDIAADAKVMIEMRREELNRLAEKGHLADWRTALETGKVKATGVQQFLQLITQVVERQEERSRTRRARG</sequence>
<name>A0A6J7DA73_9ZZZZ</name>
<gene>
    <name evidence="1" type="ORF">UFOPK3423_00392</name>
</gene>